<dbReference type="EMBL" id="WINI01000011">
    <property type="protein sequence ID" value="MQR02647.1"/>
    <property type="molecule type" value="Genomic_DNA"/>
</dbReference>
<organism evidence="2 3">
    <name type="scientific">Glaciimonas soli</name>
    <dbReference type="NCBI Taxonomy" id="2590999"/>
    <lineage>
        <taxon>Bacteria</taxon>
        <taxon>Pseudomonadati</taxon>
        <taxon>Pseudomonadota</taxon>
        <taxon>Betaproteobacteria</taxon>
        <taxon>Burkholderiales</taxon>
        <taxon>Oxalobacteraceae</taxon>
        <taxon>Glaciimonas</taxon>
    </lineage>
</organism>
<comment type="caution">
    <text evidence="2">The sequence shown here is derived from an EMBL/GenBank/DDBJ whole genome shotgun (WGS) entry which is preliminary data.</text>
</comment>
<keyword evidence="1" id="KW-0472">Membrane</keyword>
<dbReference type="Proteomes" id="UP000451565">
    <property type="component" value="Unassembled WGS sequence"/>
</dbReference>
<evidence type="ECO:0000313" key="2">
    <source>
        <dbReference type="EMBL" id="MQR02647.1"/>
    </source>
</evidence>
<feature type="non-terminal residue" evidence="2">
    <location>
        <position position="85"/>
    </location>
</feature>
<dbReference type="AlphaFoldDB" id="A0A843YXB9"/>
<evidence type="ECO:0000313" key="3">
    <source>
        <dbReference type="Proteomes" id="UP000451565"/>
    </source>
</evidence>
<keyword evidence="3" id="KW-1185">Reference proteome</keyword>
<proteinExistence type="predicted"/>
<evidence type="ECO:0000256" key="1">
    <source>
        <dbReference type="SAM" id="Phobius"/>
    </source>
</evidence>
<sequence length="85" mass="9115">MNKHLFTVAFFLGALGVVWIGVGFIHSSFLALAMTTVIGVVYAFGAFELRQFRQATSTLAAALAAIPENLPALGGWLDHVHNSLQ</sequence>
<gene>
    <name evidence="2" type="ORF">GEV47_18375</name>
</gene>
<feature type="transmembrane region" description="Helical" evidence="1">
    <location>
        <begin position="28"/>
        <end position="47"/>
    </location>
</feature>
<name>A0A843YXB9_9BURK</name>
<keyword evidence="1" id="KW-1133">Transmembrane helix</keyword>
<accession>A0A843YXB9</accession>
<protein>
    <submittedName>
        <fullName evidence="2">Uncharacterized protein</fullName>
    </submittedName>
</protein>
<reference evidence="2 3" key="1">
    <citation type="submission" date="2019-10" db="EMBL/GenBank/DDBJ databases">
        <title>Glaciimonas soli sp. nov., a psychrophilic bacterium isolated from the forest soil of a high elevation mountain in Taiwan.</title>
        <authorList>
            <person name="Wang L.-T."/>
            <person name="Shieh W.Y."/>
        </authorList>
    </citation>
    <scope>NUCLEOTIDE SEQUENCE [LARGE SCALE GENOMIC DNA]</scope>
    <source>
        <strain evidence="2 3">GS1</strain>
    </source>
</reference>
<feature type="transmembrane region" description="Helical" evidence="1">
    <location>
        <begin position="5"/>
        <end position="22"/>
    </location>
</feature>
<keyword evidence="1" id="KW-0812">Transmembrane</keyword>